<evidence type="ECO:0000313" key="2">
    <source>
        <dbReference type="Proteomes" id="UP000025756"/>
    </source>
</evidence>
<protein>
    <submittedName>
        <fullName evidence="1">Uncharacterized protein</fullName>
    </submittedName>
</protein>
<gene>
    <name evidence="1" type="ORF">L490_5345</name>
</gene>
<evidence type="ECO:0000313" key="1">
    <source>
        <dbReference type="EMBL" id="KCV30482.1"/>
    </source>
</evidence>
<proteinExistence type="predicted"/>
<dbReference type="Proteomes" id="UP000025756">
    <property type="component" value="Unassembled WGS sequence"/>
</dbReference>
<comment type="caution">
    <text evidence="1">The sequence shown here is derived from an EMBL/GenBank/DDBJ whole genome shotgun (WGS) entry which is preliminary data.</text>
</comment>
<dbReference type="EMBL" id="JGWH01000176">
    <property type="protein sequence ID" value="KCV30482.1"/>
    <property type="molecule type" value="Genomic_DNA"/>
</dbReference>
<accession>A0ABR4R712</accession>
<organism evidence="1 2">
    <name type="scientific">Bordetella bronchiseptica 00-P-2796</name>
    <dbReference type="NCBI Taxonomy" id="1331199"/>
    <lineage>
        <taxon>Bacteria</taxon>
        <taxon>Pseudomonadati</taxon>
        <taxon>Pseudomonadota</taxon>
        <taxon>Betaproteobacteria</taxon>
        <taxon>Burkholderiales</taxon>
        <taxon>Alcaligenaceae</taxon>
        <taxon>Bordetella</taxon>
    </lineage>
</organism>
<reference evidence="1 2" key="1">
    <citation type="submission" date="2014-03" db="EMBL/GenBank/DDBJ databases">
        <title>Genome sequence of Bordetella bronchiseptica.</title>
        <authorList>
            <person name="Harvill E."/>
            <person name="Goodfield L.L."/>
            <person name="Ivanov Y.V."/>
            <person name="Meyer J.A."/>
            <person name="Muse S.J."/>
            <person name="Jacobs N."/>
            <person name="Bendor L."/>
            <person name="Smallridge W.E."/>
            <person name="Brinkac L.M."/>
            <person name="Sanka R."/>
            <person name="Kim M."/>
            <person name="Losada L."/>
        </authorList>
    </citation>
    <scope>NUCLEOTIDE SEQUENCE [LARGE SCALE GENOMIC DNA]</scope>
    <source>
        <strain evidence="1 2">00-P-2796</strain>
    </source>
</reference>
<sequence>MFGPLLKAARNGFALFWCHCYADCVQNADEDYRIYVVLCTRIDLLFFHVQLLSQERFV</sequence>
<keyword evidence="2" id="KW-1185">Reference proteome</keyword>
<name>A0ABR4R712_BORBO</name>